<dbReference type="GO" id="GO:0000978">
    <property type="term" value="F:RNA polymerase II cis-regulatory region sequence-specific DNA binding"/>
    <property type="evidence" value="ECO:0007669"/>
    <property type="project" value="TreeGrafter"/>
</dbReference>
<name>M1V4S7_CYAM1</name>
<dbReference type="CDD" id="cd00167">
    <property type="entry name" value="SANT"/>
    <property type="match status" value="2"/>
</dbReference>
<dbReference type="InterPro" id="IPR050560">
    <property type="entry name" value="MYB_TF"/>
</dbReference>
<dbReference type="KEGG" id="cme:CYME_CMG129C"/>
<dbReference type="SMART" id="SM00717">
    <property type="entry name" value="SANT"/>
    <property type="match status" value="2"/>
</dbReference>
<dbReference type="EMBL" id="AP006489">
    <property type="protein sequence ID" value="BAM79640.1"/>
    <property type="molecule type" value="Genomic_DNA"/>
</dbReference>
<dbReference type="PANTHER" id="PTHR45614">
    <property type="entry name" value="MYB PROTEIN-RELATED"/>
    <property type="match status" value="1"/>
</dbReference>
<evidence type="ECO:0000313" key="5">
    <source>
        <dbReference type="Proteomes" id="UP000007014"/>
    </source>
</evidence>
<dbReference type="GeneID" id="16993217"/>
<dbReference type="GO" id="GO:0005634">
    <property type="term" value="C:nucleus"/>
    <property type="evidence" value="ECO:0007669"/>
    <property type="project" value="TreeGrafter"/>
</dbReference>
<dbReference type="InterPro" id="IPR017930">
    <property type="entry name" value="Myb_dom"/>
</dbReference>
<dbReference type="PROSITE" id="PS51294">
    <property type="entry name" value="HTH_MYB"/>
    <property type="match status" value="3"/>
</dbReference>
<feature type="region of interest" description="Disordered" evidence="1">
    <location>
        <begin position="322"/>
        <end position="385"/>
    </location>
</feature>
<dbReference type="Proteomes" id="UP000007014">
    <property type="component" value="Chromosome 7"/>
</dbReference>
<sequence>MHSISRRTRCALDAPANSGTRRLRYVPHDGGQLTMQTGSRSHTTVARGDKLCWCFVYKVESTTIFSCFFSLVRCVPSGIPKYLHRLLEVLCSMATCAETGEQSTSELSCIPVDWLPLLGPEPHEHSSFSYASDSLTEGWKTWLHRFTAEALSGTIESLSQDTMSESDHGTHSVCSSILVDDLKGVGYPNWKRAPLNTSLDGGDLVGAANAAAHSAALSPVTPQPVHLDTQTRLDAMSPFCVGSDPSASSTTTTTTPWCRARSTPLSETSSIARAGPACFDDLSTDTQQPNVCIFCAHLLEASHASAVQQVLHSIGWEALRASRGGSDHGRRTSSADVSASSSMPTRSLSLKRDVAGAGGEPDSFGEDHPRTAKKLKTKPSPGTEQTIDTSLQEYLADSIPLNNGIEKDNRKRRDWTPEEDNRLRQLVEAHLSTLRTGAHMTRDREPRGLWPHEDDDHDQPDSEYDPTRNAYGNVQVSVSGLRIPWTQIASRLPGRTAARCRERYRNYLDPSIRHEPFSAREDLIILREYERRGPAWAFIASKLKGRSENAVKNRLHALIRKARRSSAVI</sequence>
<feature type="compositionally biased region" description="Basic and acidic residues" evidence="1">
    <location>
        <begin position="440"/>
        <end position="454"/>
    </location>
</feature>
<dbReference type="OrthoDB" id="2143914at2759"/>
<evidence type="ECO:0000256" key="1">
    <source>
        <dbReference type="SAM" id="MobiDB-lite"/>
    </source>
</evidence>
<reference evidence="4 5" key="2">
    <citation type="journal article" date="2007" name="BMC Biol.">
        <title>A 100%-complete sequence reveals unusually simple genomic features in the hot-spring red alga Cyanidioschyzon merolae.</title>
        <authorList>
            <person name="Nozaki H."/>
            <person name="Takano H."/>
            <person name="Misumi O."/>
            <person name="Terasawa K."/>
            <person name="Matsuzaki M."/>
            <person name="Maruyama S."/>
            <person name="Nishida K."/>
            <person name="Yagisawa F."/>
            <person name="Yoshida Y."/>
            <person name="Fujiwara T."/>
            <person name="Takio S."/>
            <person name="Tamura K."/>
            <person name="Chung S.J."/>
            <person name="Nakamura S."/>
            <person name="Kuroiwa H."/>
            <person name="Tanaka K."/>
            <person name="Sato N."/>
            <person name="Kuroiwa T."/>
        </authorList>
    </citation>
    <scope>NUCLEOTIDE SEQUENCE [LARGE SCALE GENOMIC DNA]</scope>
    <source>
        <strain evidence="4 5">10D</strain>
    </source>
</reference>
<feature type="domain" description="Myb-like" evidence="2">
    <location>
        <begin position="407"/>
        <end position="508"/>
    </location>
</feature>
<feature type="domain" description="Myb-like" evidence="2">
    <location>
        <begin position="509"/>
        <end position="559"/>
    </location>
</feature>
<dbReference type="AlphaFoldDB" id="M1V4S7"/>
<dbReference type="RefSeq" id="XP_005535926.1">
    <property type="nucleotide sequence ID" value="XM_005535869.1"/>
</dbReference>
<evidence type="ECO:0000259" key="3">
    <source>
        <dbReference type="PROSITE" id="PS51294"/>
    </source>
</evidence>
<keyword evidence="5" id="KW-1185">Reference proteome</keyword>
<accession>M1V4S7</accession>
<proteinExistence type="predicted"/>
<evidence type="ECO:0000259" key="2">
    <source>
        <dbReference type="PROSITE" id="PS50090"/>
    </source>
</evidence>
<feature type="domain" description="HTH myb-type" evidence="3">
    <location>
        <begin position="509"/>
        <end position="563"/>
    </location>
</feature>
<feature type="region of interest" description="Disordered" evidence="1">
    <location>
        <begin position="436"/>
        <end position="468"/>
    </location>
</feature>
<feature type="domain" description="HTH myb-type" evidence="3">
    <location>
        <begin position="407"/>
        <end position="430"/>
    </location>
</feature>
<dbReference type="InterPro" id="IPR009057">
    <property type="entry name" value="Homeodomain-like_sf"/>
</dbReference>
<feature type="compositionally biased region" description="Acidic residues" evidence="1">
    <location>
        <begin position="455"/>
        <end position="464"/>
    </location>
</feature>
<protein>
    <submittedName>
        <fullName evidence="4">MYB-related protein</fullName>
    </submittedName>
</protein>
<dbReference type="SUPFAM" id="SSF46689">
    <property type="entry name" value="Homeodomain-like"/>
    <property type="match status" value="1"/>
</dbReference>
<feature type="domain" description="HTH myb-type" evidence="3">
    <location>
        <begin position="485"/>
        <end position="508"/>
    </location>
</feature>
<dbReference type="HOGENOM" id="CLU_479291_0_0_1"/>
<evidence type="ECO:0000313" key="4">
    <source>
        <dbReference type="EMBL" id="BAM79640.1"/>
    </source>
</evidence>
<dbReference type="Pfam" id="PF13921">
    <property type="entry name" value="Myb_DNA-bind_6"/>
    <property type="match status" value="1"/>
</dbReference>
<dbReference type="InterPro" id="IPR001005">
    <property type="entry name" value="SANT/Myb"/>
</dbReference>
<dbReference type="Gramene" id="CMG129CT">
    <property type="protein sequence ID" value="CMG129CT"/>
    <property type="gene ID" value="CMG129C"/>
</dbReference>
<dbReference type="PANTHER" id="PTHR45614:SF69">
    <property type="entry name" value="CHROMOSOME UNDETERMINED SCAFFOLD_38, WHOLE GENOME SHOTGUN SEQUENCE"/>
    <property type="match status" value="1"/>
</dbReference>
<gene>
    <name evidence="4" type="ORF">CYME_CMG129C</name>
</gene>
<organism evidence="4 5">
    <name type="scientific">Cyanidioschyzon merolae (strain NIES-3377 / 10D)</name>
    <name type="common">Unicellular red alga</name>
    <dbReference type="NCBI Taxonomy" id="280699"/>
    <lineage>
        <taxon>Eukaryota</taxon>
        <taxon>Rhodophyta</taxon>
        <taxon>Bangiophyceae</taxon>
        <taxon>Cyanidiales</taxon>
        <taxon>Cyanidiaceae</taxon>
        <taxon>Cyanidioschyzon</taxon>
    </lineage>
</organism>
<dbReference type="PROSITE" id="PS50090">
    <property type="entry name" value="MYB_LIKE"/>
    <property type="match status" value="2"/>
</dbReference>
<dbReference type="Gene3D" id="1.10.10.60">
    <property type="entry name" value="Homeodomain-like"/>
    <property type="match status" value="2"/>
</dbReference>
<dbReference type="eggNOG" id="KOG0048">
    <property type="taxonomic scope" value="Eukaryota"/>
</dbReference>
<dbReference type="GO" id="GO:0000981">
    <property type="term" value="F:DNA-binding transcription factor activity, RNA polymerase II-specific"/>
    <property type="evidence" value="ECO:0007669"/>
    <property type="project" value="TreeGrafter"/>
</dbReference>
<reference evidence="4 5" key="1">
    <citation type="journal article" date="2004" name="Nature">
        <title>Genome sequence of the ultrasmall unicellular red alga Cyanidioschyzon merolae 10D.</title>
        <authorList>
            <person name="Matsuzaki M."/>
            <person name="Misumi O."/>
            <person name="Shin-i T."/>
            <person name="Maruyama S."/>
            <person name="Takahara M."/>
            <person name="Miyagishima S."/>
            <person name="Mori T."/>
            <person name="Nishida K."/>
            <person name="Yagisawa F."/>
            <person name="Nishida K."/>
            <person name="Yoshida Y."/>
            <person name="Nishimura Y."/>
            <person name="Nakao S."/>
            <person name="Kobayashi T."/>
            <person name="Momoyama Y."/>
            <person name="Higashiyama T."/>
            <person name="Minoda A."/>
            <person name="Sano M."/>
            <person name="Nomoto H."/>
            <person name="Oishi K."/>
            <person name="Hayashi H."/>
            <person name="Ohta F."/>
            <person name="Nishizaka S."/>
            <person name="Haga S."/>
            <person name="Miura S."/>
            <person name="Morishita T."/>
            <person name="Kabeya Y."/>
            <person name="Terasawa K."/>
            <person name="Suzuki Y."/>
            <person name="Ishii Y."/>
            <person name="Asakawa S."/>
            <person name="Takano H."/>
            <person name="Ohta N."/>
            <person name="Kuroiwa H."/>
            <person name="Tanaka K."/>
            <person name="Shimizu N."/>
            <person name="Sugano S."/>
            <person name="Sato N."/>
            <person name="Nozaki H."/>
            <person name="Ogasawara N."/>
            <person name="Kohara Y."/>
            <person name="Kuroiwa T."/>
        </authorList>
    </citation>
    <scope>NUCLEOTIDE SEQUENCE [LARGE SCALE GENOMIC DNA]</scope>
    <source>
        <strain evidence="4 5">10D</strain>
    </source>
</reference>